<gene>
    <name evidence="8" type="ORF">ANCCAN_25077</name>
</gene>
<evidence type="ECO:0000256" key="6">
    <source>
        <dbReference type="SAM" id="Phobius"/>
    </source>
</evidence>
<dbReference type="InterPro" id="IPR013525">
    <property type="entry name" value="ABC2_TM"/>
</dbReference>
<keyword evidence="4 6" id="KW-1133">Transmembrane helix</keyword>
<proteinExistence type="predicted"/>
<accession>A0A368FG67</accession>
<protein>
    <submittedName>
        <fullName evidence="8">ABC-2 type transporter</fullName>
    </submittedName>
</protein>
<dbReference type="PANTHER" id="PTHR48041:SF93">
    <property type="entry name" value="ABC TRANSPORTER ATP-BINDING PROTEIN_PERMEASE WHT-1"/>
    <property type="match status" value="1"/>
</dbReference>
<name>A0A368FG67_ANCCA</name>
<keyword evidence="5 6" id="KW-0472">Membrane</keyword>
<feature type="transmembrane region" description="Helical" evidence="6">
    <location>
        <begin position="7"/>
        <end position="27"/>
    </location>
</feature>
<reference evidence="8 9" key="1">
    <citation type="submission" date="2014-10" db="EMBL/GenBank/DDBJ databases">
        <title>Draft genome of the hookworm Ancylostoma caninum.</title>
        <authorList>
            <person name="Mitreva M."/>
        </authorList>
    </citation>
    <scope>NUCLEOTIDE SEQUENCE [LARGE SCALE GENOMIC DNA]</scope>
    <source>
        <strain evidence="8 9">Baltimore</strain>
    </source>
</reference>
<dbReference type="EMBL" id="JOJR01002092">
    <property type="protein sequence ID" value="RCN29167.1"/>
    <property type="molecule type" value="Genomic_DNA"/>
</dbReference>
<dbReference type="Pfam" id="PF01061">
    <property type="entry name" value="ABC2_membrane"/>
    <property type="match status" value="1"/>
</dbReference>
<dbReference type="Proteomes" id="UP000252519">
    <property type="component" value="Unassembled WGS sequence"/>
</dbReference>
<evidence type="ECO:0000259" key="7">
    <source>
        <dbReference type="Pfam" id="PF01061"/>
    </source>
</evidence>
<keyword evidence="3 6" id="KW-0812">Transmembrane</keyword>
<comment type="subcellular location">
    <subcellularLocation>
        <location evidence="1">Membrane</location>
        <topology evidence="1">Multi-pass membrane protein</topology>
    </subcellularLocation>
</comment>
<evidence type="ECO:0000256" key="5">
    <source>
        <dbReference type="ARBA" id="ARBA00023136"/>
    </source>
</evidence>
<feature type="transmembrane region" description="Helical" evidence="6">
    <location>
        <begin position="111"/>
        <end position="134"/>
    </location>
</feature>
<feature type="transmembrane region" description="Helical" evidence="6">
    <location>
        <begin position="187"/>
        <end position="210"/>
    </location>
</feature>
<evidence type="ECO:0000256" key="2">
    <source>
        <dbReference type="ARBA" id="ARBA00022448"/>
    </source>
</evidence>
<dbReference type="GO" id="GO:0005886">
    <property type="term" value="C:plasma membrane"/>
    <property type="evidence" value="ECO:0007669"/>
    <property type="project" value="TreeGrafter"/>
</dbReference>
<evidence type="ECO:0000313" key="9">
    <source>
        <dbReference type="Proteomes" id="UP000252519"/>
    </source>
</evidence>
<dbReference type="GO" id="GO:0140359">
    <property type="term" value="F:ABC-type transporter activity"/>
    <property type="evidence" value="ECO:0007669"/>
    <property type="project" value="InterPro"/>
</dbReference>
<evidence type="ECO:0000256" key="1">
    <source>
        <dbReference type="ARBA" id="ARBA00004141"/>
    </source>
</evidence>
<evidence type="ECO:0000256" key="4">
    <source>
        <dbReference type="ARBA" id="ARBA00022989"/>
    </source>
</evidence>
<dbReference type="InterPro" id="IPR050352">
    <property type="entry name" value="ABCG_transporters"/>
</dbReference>
<keyword evidence="2" id="KW-0813">Transport</keyword>
<evidence type="ECO:0000313" key="8">
    <source>
        <dbReference type="EMBL" id="RCN29167.1"/>
    </source>
</evidence>
<feature type="transmembrane region" description="Helical" evidence="6">
    <location>
        <begin position="87"/>
        <end position="105"/>
    </location>
</feature>
<evidence type="ECO:0000256" key="3">
    <source>
        <dbReference type="ARBA" id="ARBA00022692"/>
    </source>
</evidence>
<keyword evidence="9" id="KW-1185">Reference proteome</keyword>
<dbReference type="STRING" id="29170.A0A368FG67"/>
<dbReference type="PANTHER" id="PTHR48041">
    <property type="entry name" value="ABC TRANSPORTER G FAMILY MEMBER 28"/>
    <property type="match status" value="1"/>
</dbReference>
<dbReference type="OrthoDB" id="66620at2759"/>
<organism evidence="8 9">
    <name type="scientific">Ancylostoma caninum</name>
    <name type="common">Dog hookworm</name>
    <dbReference type="NCBI Taxonomy" id="29170"/>
    <lineage>
        <taxon>Eukaryota</taxon>
        <taxon>Metazoa</taxon>
        <taxon>Ecdysozoa</taxon>
        <taxon>Nematoda</taxon>
        <taxon>Chromadorea</taxon>
        <taxon>Rhabditida</taxon>
        <taxon>Rhabditina</taxon>
        <taxon>Rhabditomorpha</taxon>
        <taxon>Strongyloidea</taxon>
        <taxon>Ancylostomatidae</taxon>
        <taxon>Ancylostomatinae</taxon>
        <taxon>Ancylostoma</taxon>
    </lineage>
</organism>
<feature type="domain" description="ABC-2 type transporter transmembrane" evidence="7">
    <location>
        <begin position="4"/>
        <end position="139"/>
    </location>
</feature>
<sequence>MVLKIRLIQTIVCALITGFVYFGTPINSDTIMSINGILFNHVRNINFMLQFPAVPVITMELPIVLRENANGIYTTTSYFLGKNIAELPQYIILPAIYNVIVYWMAGLVPNIWTFLFATLICALMTNVAISICTVTKLLRSTSGRWSTSFQVIAGCLNHTLKISNCPKSGAEVLEQIDFDGFSKWADVLILTGMFVIIRVVAYVALLIRAYRSQ</sequence>
<dbReference type="AlphaFoldDB" id="A0A368FG67"/>
<comment type="caution">
    <text evidence="8">The sequence shown here is derived from an EMBL/GenBank/DDBJ whole genome shotgun (WGS) entry which is preliminary data.</text>
</comment>